<feature type="compositionally biased region" description="Polar residues" evidence="1">
    <location>
        <begin position="391"/>
        <end position="412"/>
    </location>
</feature>
<feature type="region of interest" description="Disordered" evidence="1">
    <location>
        <begin position="517"/>
        <end position="677"/>
    </location>
</feature>
<protein>
    <submittedName>
        <fullName evidence="2">Uncharacterized protein</fullName>
    </submittedName>
</protein>
<accession>A0A8H6TFC7</accession>
<evidence type="ECO:0000256" key="1">
    <source>
        <dbReference type="SAM" id="MobiDB-lite"/>
    </source>
</evidence>
<name>A0A8H6TFC7_9AGAR</name>
<dbReference type="RefSeq" id="XP_037226523.1">
    <property type="nucleotide sequence ID" value="XM_037358613.1"/>
</dbReference>
<reference evidence="2" key="1">
    <citation type="submission" date="2020-05" db="EMBL/GenBank/DDBJ databases">
        <title>Mycena genomes resolve the evolution of fungal bioluminescence.</title>
        <authorList>
            <person name="Tsai I.J."/>
        </authorList>
    </citation>
    <scope>NUCLEOTIDE SEQUENCE</scope>
    <source>
        <strain evidence="2">171206Taipei</strain>
    </source>
</reference>
<gene>
    <name evidence="2" type="ORF">MIND_00169100</name>
</gene>
<dbReference type="Proteomes" id="UP000636479">
    <property type="component" value="Unassembled WGS sequence"/>
</dbReference>
<feature type="compositionally biased region" description="Low complexity" evidence="1">
    <location>
        <begin position="527"/>
        <end position="545"/>
    </location>
</feature>
<sequence length="677" mass="75246">METSLVESPNSTASPSNTIFNNAEQILDLIAEEVSHALQTVEVQAVGDLAQLKALLARSGYAVSVGEDNMLVLSFSGEAADAIALFNETGQRTIQGFQPLTPTNMPHTFATYQQLVVETLRLVADPTNAPQRVVELTQTVQNLRTRNPDLILAKSDVETWRARYMALETTLENVQQAHEMEAQEWREKIANNPDAQELAAWVAAAAPVNVTNPTMLSTAISMAMTEINSSQAKCASLESQLSAANHSIGELEEQSASWVTERLRLTTQNDRNTIILTNELPGLKAKLQKTEGERISLSNQLQTQTDMLHQLKSERDTFSSSTQKEIGTLRSRLTELQENVNTVTAERDGLKRSAQDHQQVAEKRQAELEKQLKDTLHEKDSLLKHQKSEYESLQTQRDSLANSHSTLRTQLETTKSEAAIERDLLQEMSKSVERERDQLRSELDKLRRDVQAADDREAQLKKRLEAMHTRMNELATERDKLADDAKISAAREVEYIRRLQAAEVQHNDIQTKMAQAARDLENDKQRQQGQRRPSSSGALEASSNSKPRSSAKKKDDPPTISSRSPKAPPQSPVRSVIKVQRTPVSTAEAKGDKKKSDSDVGKRARAISSSKVQAQDMEVTDSSSSVSRRGQQSESDTSSRTSLKRAASSPLSSARTKVPHRWQKEPTPITMPKNPKG</sequence>
<organism evidence="2 3">
    <name type="scientific">Mycena indigotica</name>
    <dbReference type="NCBI Taxonomy" id="2126181"/>
    <lineage>
        <taxon>Eukaryota</taxon>
        <taxon>Fungi</taxon>
        <taxon>Dikarya</taxon>
        <taxon>Basidiomycota</taxon>
        <taxon>Agaricomycotina</taxon>
        <taxon>Agaricomycetes</taxon>
        <taxon>Agaricomycetidae</taxon>
        <taxon>Agaricales</taxon>
        <taxon>Marasmiineae</taxon>
        <taxon>Mycenaceae</taxon>
        <taxon>Mycena</taxon>
    </lineage>
</organism>
<evidence type="ECO:0000313" key="2">
    <source>
        <dbReference type="EMBL" id="KAF7316500.1"/>
    </source>
</evidence>
<comment type="caution">
    <text evidence="2">The sequence shown here is derived from an EMBL/GenBank/DDBJ whole genome shotgun (WGS) entry which is preliminary data.</text>
</comment>
<dbReference type="OrthoDB" id="10255512at2759"/>
<feature type="compositionally biased region" description="Basic and acidic residues" evidence="1">
    <location>
        <begin position="589"/>
        <end position="602"/>
    </location>
</feature>
<evidence type="ECO:0000313" key="3">
    <source>
        <dbReference type="Proteomes" id="UP000636479"/>
    </source>
</evidence>
<dbReference type="EMBL" id="JACAZF010000001">
    <property type="protein sequence ID" value="KAF7316500.1"/>
    <property type="molecule type" value="Genomic_DNA"/>
</dbReference>
<dbReference type="AlphaFoldDB" id="A0A8H6TFC7"/>
<feature type="compositionally biased region" description="Low complexity" evidence="1">
    <location>
        <begin position="622"/>
        <end position="635"/>
    </location>
</feature>
<keyword evidence="3" id="KW-1185">Reference proteome</keyword>
<dbReference type="GeneID" id="59341129"/>
<proteinExistence type="predicted"/>
<feature type="region of interest" description="Disordered" evidence="1">
    <location>
        <begin position="388"/>
        <end position="412"/>
    </location>
</feature>